<feature type="compositionally biased region" description="Low complexity" evidence="1">
    <location>
        <begin position="739"/>
        <end position="750"/>
    </location>
</feature>
<feature type="region of interest" description="Disordered" evidence="1">
    <location>
        <begin position="334"/>
        <end position="383"/>
    </location>
</feature>
<feature type="signal peptide" evidence="3">
    <location>
        <begin position="1"/>
        <end position="19"/>
    </location>
</feature>
<feature type="compositionally biased region" description="Low complexity" evidence="1">
    <location>
        <begin position="397"/>
        <end position="408"/>
    </location>
</feature>
<feature type="region of interest" description="Disordered" evidence="1">
    <location>
        <begin position="650"/>
        <end position="698"/>
    </location>
</feature>
<keyword evidence="3" id="KW-0732">Signal</keyword>
<feature type="compositionally biased region" description="Basic and acidic residues" evidence="1">
    <location>
        <begin position="334"/>
        <end position="349"/>
    </location>
</feature>
<feature type="transmembrane region" description="Helical" evidence="2">
    <location>
        <begin position="280"/>
        <end position="302"/>
    </location>
</feature>
<evidence type="ECO:0000256" key="2">
    <source>
        <dbReference type="SAM" id="Phobius"/>
    </source>
</evidence>
<keyword evidence="5" id="KW-1185">Reference proteome</keyword>
<feature type="region of interest" description="Disordered" evidence="1">
    <location>
        <begin position="723"/>
        <end position="796"/>
    </location>
</feature>
<dbReference type="EMBL" id="JAPCWZ010000005">
    <property type="protein sequence ID" value="KAK8862748.1"/>
    <property type="molecule type" value="Genomic_DNA"/>
</dbReference>
<organism evidence="4 5">
    <name type="scientific">Apiospora arundinis</name>
    <dbReference type="NCBI Taxonomy" id="335852"/>
    <lineage>
        <taxon>Eukaryota</taxon>
        <taxon>Fungi</taxon>
        <taxon>Dikarya</taxon>
        <taxon>Ascomycota</taxon>
        <taxon>Pezizomycotina</taxon>
        <taxon>Sordariomycetes</taxon>
        <taxon>Xylariomycetidae</taxon>
        <taxon>Amphisphaeriales</taxon>
        <taxon>Apiosporaceae</taxon>
        <taxon>Apiospora</taxon>
    </lineage>
</organism>
<feature type="region of interest" description="Disordered" evidence="1">
    <location>
        <begin position="87"/>
        <end position="130"/>
    </location>
</feature>
<feature type="compositionally biased region" description="Polar residues" evidence="1">
    <location>
        <begin position="357"/>
        <end position="366"/>
    </location>
</feature>
<feature type="compositionally biased region" description="Low complexity" evidence="1">
    <location>
        <begin position="610"/>
        <end position="623"/>
    </location>
</feature>
<feature type="compositionally biased region" description="Pro residues" evidence="1">
    <location>
        <begin position="464"/>
        <end position="474"/>
    </location>
</feature>
<feature type="region of interest" description="Disordered" evidence="1">
    <location>
        <begin position="397"/>
        <end position="496"/>
    </location>
</feature>
<accession>A0ABR2II47</accession>
<feature type="compositionally biased region" description="Low complexity" evidence="1">
    <location>
        <begin position="475"/>
        <end position="493"/>
    </location>
</feature>
<feature type="compositionally biased region" description="Polar residues" evidence="1">
    <location>
        <begin position="624"/>
        <end position="634"/>
    </location>
</feature>
<feature type="compositionally biased region" description="Low complexity" evidence="1">
    <location>
        <begin position="179"/>
        <end position="197"/>
    </location>
</feature>
<name>A0ABR2II47_9PEZI</name>
<evidence type="ECO:0000313" key="5">
    <source>
        <dbReference type="Proteomes" id="UP001390339"/>
    </source>
</evidence>
<feature type="compositionally biased region" description="Polar residues" evidence="1">
    <location>
        <begin position="666"/>
        <end position="682"/>
    </location>
</feature>
<gene>
    <name evidence="4" type="ORF">PGQ11_008983</name>
</gene>
<evidence type="ECO:0000313" key="4">
    <source>
        <dbReference type="EMBL" id="KAK8862748.1"/>
    </source>
</evidence>
<keyword evidence="2" id="KW-1133">Transmembrane helix</keyword>
<feature type="compositionally biased region" description="Low complexity" evidence="1">
    <location>
        <begin position="114"/>
        <end position="130"/>
    </location>
</feature>
<reference evidence="4 5" key="1">
    <citation type="journal article" date="2024" name="IMA Fungus">
        <title>Apiospora arundinis, a panoply of carbohydrate-active enzymes and secondary metabolites.</title>
        <authorList>
            <person name="Sorensen T."/>
            <person name="Petersen C."/>
            <person name="Muurmann A.T."/>
            <person name="Christiansen J.V."/>
            <person name="Brundto M.L."/>
            <person name="Overgaard C.K."/>
            <person name="Boysen A.T."/>
            <person name="Wollenberg R.D."/>
            <person name="Larsen T.O."/>
            <person name="Sorensen J.L."/>
            <person name="Nielsen K.L."/>
            <person name="Sondergaard T.E."/>
        </authorList>
    </citation>
    <scope>NUCLEOTIDE SEQUENCE [LARGE SCALE GENOMIC DNA]</scope>
    <source>
        <strain evidence="4 5">AAU 773</strain>
    </source>
</reference>
<evidence type="ECO:0000256" key="1">
    <source>
        <dbReference type="SAM" id="MobiDB-lite"/>
    </source>
</evidence>
<proteinExistence type="predicted"/>
<keyword evidence="2" id="KW-0812">Transmembrane</keyword>
<dbReference type="Proteomes" id="UP001390339">
    <property type="component" value="Unassembled WGS sequence"/>
</dbReference>
<feature type="region of interest" description="Disordered" evidence="1">
    <location>
        <begin position="555"/>
        <end position="636"/>
    </location>
</feature>
<feature type="region of interest" description="Disordered" evidence="1">
    <location>
        <begin position="179"/>
        <end position="206"/>
    </location>
</feature>
<evidence type="ECO:0008006" key="6">
    <source>
        <dbReference type="Google" id="ProtNLM"/>
    </source>
</evidence>
<sequence length="796" mass="83032">MARATTILTMSLVAVTALANGGNDFIIGGASVEENESGFEGLRQSVTRSLLDVEAVVGKTPFQQQQQRRAGTSVAIIAASITPAPTPILHSRQLPAPLPNPGGGGRNNPPPNPDGGAAQSALASLSAQSSSDVSKASSEGFVAGSSVASAQASSQIASISSSLAASLSSAIASITATATPGQQLPPTTVTVTQTVNPTAPPGQQPPTTITVTQIQTEIQTQTQIQTQTVNQSLISTPMTTTMTMNAAQPDLLPVPPTTSNALISDPTKDPNQVDLTVSQLAAIIVGTIIATALAAVFLTLLFTRFAQRRKSGQVYTIGPDDSGSQTALRPAYVGDEKASSVPPTEEHPAVRTKSHASKPSQSSRTSAYDERPSAGAETAGFGFGPFNWSNVRNSIFGGSRSQESQGSRPDSQQVEVRTAHKRTISNGSKPRLIRLGSRDDRLTPVTEGSRESPSAAGKGGPPGRLNPPSGPPSRQPSNSPLNLNPPNAPFRNPSGDAVSWGSWGAMVENPKPEGHMAVLLKEPPRHQHNLSASSSGSSKIMDANQLKAAMMADGTIEPPLPTRQPSKHERRPSSGTLGVMGGASDSISSGRLDGPPSMPHPLPSFSQYEQRQQQQRQMQPPQMSYWSPTDTTAGTEIMSPVSSIGALKAFQHPPDKDRRSVHGRIQSMSSSRYSAATMSTNGDGLARGLSQRSVDSSHRRSASVNSFLLTSSTIHTNGATFSLFPAPNHGSESPPPMPSRSYSNASTSSRARQHHPAVPRAISAVAPPMPPLALGGLPSPPPLPNGRRAPRGSDMV</sequence>
<keyword evidence="2" id="KW-0472">Membrane</keyword>
<feature type="chain" id="PRO_5045871397" description="Mid2 domain-containing protein" evidence="3">
    <location>
        <begin position="20"/>
        <end position="796"/>
    </location>
</feature>
<protein>
    <recommendedName>
        <fullName evidence="6">Mid2 domain-containing protein</fullName>
    </recommendedName>
</protein>
<comment type="caution">
    <text evidence="4">The sequence shown here is derived from an EMBL/GenBank/DDBJ whole genome shotgun (WGS) entry which is preliminary data.</text>
</comment>
<evidence type="ECO:0000256" key="3">
    <source>
        <dbReference type="SAM" id="SignalP"/>
    </source>
</evidence>